<keyword evidence="15" id="KW-1185">Reference proteome</keyword>
<keyword evidence="8" id="KW-0689">Ribosomal protein</keyword>
<evidence type="ECO:0000256" key="7">
    <source>
        <dbReference type="ARBA" id="ARBA00022946"/>
    </source>
</evidence>
<keyword evidence="9" id="KW-0496">Mitochondrion</keyword>
<keyword evidence="4" id="KW-0677">Repeat</keyword>
<sequence length="694" mass="79535">MPTQQSMRAYETMAACTVNVTFQMNSLVKRFLLCSIQKQQLLRSYSRSASLCQCPIPESTNRDLDEIIVPKKKSWDKLAVLQALAGTCNRDPTSAHYMFQDDPYLTPKTSLEFKLFSLSQESGRNAAKYIINTYPKFFQRDYAEPHIPCLMPVTSEPQINDISEAALTERIQLRKVKDAVDIFDQLLQAGKPVSLESTNNLLDLICFYGDRELAQENEPAQKDSEVEEDPQENRKKRKPWTRRGSELLGFTWRDNNNAERIFNLMTERNERSFCALIRGMVKYGAYTKAFSTYTDLMNNRLTADVHTFNALITAAPEVREKYAEKWDLIEELLKQMSYSNVQPNLLTFNAVLRSLRRCGHLSKVYSLQTIKEMKALNISPSLATFDYLLSIYYKSISSPRNSTDLLSAVLDEIEGKQLTVQDSNDVNFFVSAMKICLNLKEVEIAYRLHKILGEGHNWKLLGDYFNQNVFYGQLFSLICMMENIDVVLQWYKELIPSLFYPNYQGMRDLLQALDADNRLEVIPQIWEDIKQFGLANKADLVEEVLMLMARDKHSFEVQNSFADCAMSVMSAYEGMDSDRSALNWTSGSLANVATLLLRADRIQESWSVLQLFKENRVPSVELLSEFLDCTKVKEDGDLAINVLDMAGRFSLPTTPDLIKRVKEEFPLTEEQRNHLNELESATSDSSDTSDSDQE</sequence>
<dbReference type="Gene3D" id="1.25.40.10">
    <property type="entry name" value="Tetratricopeptide repeat domain"/>
    <property type="match status" value="2"/>
</dbReference>
<keyword evidence="3" id="KW-0699">rRNA-binding</keyword>
<dbReference type="RefSeq" id="XP_028657413.1">
    <property type="nucleotide sequence ID" value="XM_028801580.2"/>
</dbReference>
<dbReference type="PANTHER" id="PTHR16276">
    <property type="entry name" value="PENTATRICOPEPTIDE REPEAT DOMAIN-CONTAINING PROTEIN 3"/>
    <property type="match status" value="1"/>
</dbReference>
<dbReference type="GO" id="GO:0019843">
    <property type="term" value="F:rRNA binding"/>
    <property type="evidence" value="ECO:0007669"/>
    <property type="project" value="UniProtKB-KW"/>
</dbReference>
<feature type="region of interest" description="Disordered" evidence="13">
    <location>
        <begin position="217"/>
        <end position="240"/>
    </location>
</feature>
<dbReference type="Pfam" id="PF13812">
    <property type="entry name" value="PPR_3"/>
    <property type="match status" value="1"/>
</dbReference>
<dbReference type="GO" id="GO:0006417">
    <property type="term" value="P:regulation of translation"/>
    <property type="evidence" value="ECO:0007669"/>
    <property type="project" value="UniProtKB-KW"/>
</dbReference>
<dbReference type="Pfam" id="PF22330">
    <property type="entry name" value="Rib_mS39_PPR"/>
    <property type="match status" value="1"/>
</dbReference>
<evidence type="ECO:0000256" key="3">
    <source>
        <dbReference type="ARBA" id="ARBA00022730"/>
    </source>
</evidence>
<dbReference type="PANTHER" id="PTHR16276:SF1">
    <property type="entry name" value="SMALL RIBOSOMAL SUBUNIT PROTEIN MS39"/>
    <property type="match status" value="1"/>
</dbReference>
<feature type="repeat" description="PPR" evidence="12">
    <location>
        <begin position="344"/>
        <end position="380"/>
    </location>
</feature>
<evidence type="ECO:0000256" key="12">
    <source>
        <dbReference type="PROSITE-ProRule" id="PRU00708"/>
    </source>
</evidence>
<evidence type="ECO:0000256" key="13">
    <source>
        <dbReference type="SAM" id="MobiDB-lite"/>
    </source>
</evidence>
<evidence type="ECO:0000256" key="11">
    <source>
        <dbReference type="ARBA" id="ARBA00035134"/>
    </source>
</evidence>
<dbReference type="OrthoDB" id="185373at2759"/>
<dbReference type="CTD" id="55037"/>
<evidence type="ECO:0000256" key="1">
    <source>
        <dbReference type="ARBA" id="ARBA00004173"/>
    </source>
</evidence>
<dbReference type="GeneID" id="114651699"/>
<dbReference type="InterPro" id="IPR037387">
    <property type="entry name" value="PTCD3"/>
</dbReference>
<dbReference type="GO" id="GO:0005739">
    <property type="term" value="C:mitochondrion"/>
    <property type="evidence" value="ECO:0007669"/>
    <property type="project" value="UniProtKB-SubCell"/>
</dbReference>
<evidence type="ECO:0000256" key="10">
    <source>
        <dbReference type="ARBA" id="ARBA00023274"/>
    </source>
</evidence>
<evidence type="ECO:0000256" key="9">
    <source>
        <dbReference type="ARBA" id="ARBA00023128"/>
    </source>
</evidence>
<comment type="subcellular location">
    <subcellularLocation>
        <location evidence="1">Mitochondrion</location>
    </subcellularLocation>
</comment>
<feature type="region of interest" description="Disordered" evidence="13">
    <location>
        <begin position="669"/>
        <end position="694"/>
    </location>
</feature>
<dbReference type="InterPro" id="IPR002885">
    <property type="entry name" value="PPR_rpt"/>
</dbReference>
<keyword evidence="10" id="KW-0687">Ribonucleoprotein</keyword>
<keyword evidence="6" id="KW-0694">RNA-binding</keyword>
<accession>A0A8C4T4E0</accession>
<evidence type="ECO:0000256" key="6">
    <source>
        <dbReference type="ARBA" id="ARBA00022884"/>
    </source>
</evidence>
<name>A0A8C4T4E0_ERPCA</name>
<evidence type="ECO:0000313" key="14">
    <source>
        <dbReference type="Ensembl" id="ENSECRP00000026755.1"/>
    </source>
</evidence>
<gene>
    <name evidence="14" type="primary">PTCD3</name>
    <name evidence="14" type="synonym">ptcd3</name>
</gene>
<dbReference type="PROSITE" id="PS51375">
    <property type="entry name" value="PPR"/>
    <property type="match status" value="1"/>
</dbReference>
<keyword evidence="5" id="KW-0810">Translation regulation</keyword>
<evidence type="ECO:0000256" key="5">
    <source>
        <dbReference type="ARBA" id="ARBA00022845"/>
    </source>
</evidence>
<organism evidence="14 15">
    <name type="scientific">Erpetoichthys calabaricus</name>
    <name type="common">Rope fish</name>
    <name type="synonym">Calamoichthys calabaricus</name>
    <dbReference type="NCBI Taxonomy" id="27687"/>
    <lineage>
        <taxon>Eukaryota</taxon>
        <taxon>Metazoa</taxon>
        <taxon>Chordata</taxon>
        <taxon>Craniata</taxon>
        <taxon>Vertebrata</taxon>
        <taxon>Euteleostomi</taxon>
        <taxon>Actinopterygii</taxon>
        <taxon>Polypteriformes</taxon>
        <taxon>Polypteridae</taxon>
        <taxon>Erpetoichthys</taxon>
    </lineage>
</organism>
<evidence type="ECO:0000313" key="15">
    <source>
        <dbReference type="Proteomes" id="UP000694620"/>
    </source>
</evidence>
<reference evidence="14" key="2">
    <citation type="submission" date="2025-08" db="UniProtKB">
        <authorList>
            <consortium name="Ensembl"/>
        </authorList>
    </citation>
    <scope>IDENTIFICATION</scope>
</reference>
<protein>
    <recommendedName>
        <fullName evidence="11">Small ribosomal subunit protein mS39</fullName>
    </recommendedName>
</protein>
<keyword evidence="7" id="KW-0809">Transit peptide</keyword>
<reference evidence="14" key="1">
    <citation type="submission" date="2021-06" db="EMBL/GenBank/DDBJ databases">
        <authorList>
            <consortium name="Wellcome Sanger Institute Data Sharing"/>
        </authorList>
    </citation>
    <scope>NUCLEOTIDE SEQUENCE [LARGE SCALE GENOMIC DNA]</scope>
</reference>
<evidence type="ECO:0000256" key="4">
    <source>
        <dbReference type="ARBA" id="ARBA00022737"/>
    </source>
</evidence>
<dbReference type="Ensembl" id="ENSECRT00000027314.1">
    <property type="protein sequence ID" value="ENSECRP00000026755.1"/>
    <property type="gene ID" value="ENSECRG00000018072.1"/>
</dbReference>
<dbReference type="GeneTree" id="ENSGT00390000016876"/>
<comment type="similarity">
    <text evidence="2">Belongs to the mitochondrion-specific ribosomal protein mS39 family.</text>
</comment>
<dbReference type="GO" id="GO:1990904">
    <property type="term" value="C:ribonucleoprotein complex"/>
    <property type="evidence" value="ECO:0007669"/>
    <property type="project" value="UniProtKB-KW"/>
</dbReference>
<dbReference type="Proteomes" id="UP000694620">
    <property type="component" value="Chromosome 5"/>
</dbReference>
<evidence type="ECO:0000256" key="2">
    <source>
        <dbReference type="ARBA" id="ARBA00008551"/>
    </source>
</evidence>
<dbReference type="GO" id="GO:0043024">
    <property type="term" value="F:ribosomal small subunit binding"/>
    <property type="evidence" value="ECO:0007669"/>
    <property type="project" value="InterPro"/>
</dbReference>
<evidence type="ECO:0000256" key="8">
    <source>
        <dbReference type="ARBA" id="ARBA00022980"/>
    </source>
</evidence>
<dbReference type="InterPro" id="IPR011990">
    <property type="entry name" value="TPR-like_helical_dom_sf"/>
</dbReference>
<reference evidence="14" key="3">
    <citation type="submission" date="2025-09" db="UniProtKB">
        <authorList>
            <consortium name="Ensembl"/>
        </authorList>
    </citation>
    <scope>IDENTIFICATION</scope>
</reference>
<dbReference type="AlphaFoldDB" id="A0A8C4T4E0"/>
<dbReference type="InterPro" id="IPR055063">
    <property type="entry name" value="Rib_mS39_PPR"/>
</dbReference>
<dbReference type="GO" id="GO:0005840">
    <property type="term" value="C:ribosome"/>
    <property type="evidence" value="ECO:0007669"/>
    <property type="project" value="UniProtKB-KW"/>
</dbReference>
<proteinExistence type="inferred from homology"/>
<dbReference type="GO" id="GO:0032543">
    <property type="term" value="P:mitochondrial translation"/>
    <property type="evidence" value="ECO:0007669"/>
    <property type="project" value="InterPro"/>
</dbReference>